<gene>
    <name evidence="2" type="ORF">SAMN05216198_1416</name>
</gene>
<dbReference type="PANTHER" id="PTHR33164:SF105">
    <property type="entry name" value="TRANSCRIPTIONAL REPRESSOR PROTEIN-RELATED"/>
    <property type="match status" value="1"/>
</dbReference>
<proteinExistence type="predicted"/>
<dbReference type="PANTHER" id="PTHR33164">
    <property type="entry name" value="TRANSCRIPTIONAL REGULATOR, MARR FAMILY"/>
    <property type="match status" value="1"/>
</dbReference>
<dbReference type="InterPro" id="IPR036390">
    <property type="entry name" value="WH_DNA-bd_sf"/>
</dbReference>
<dbReference type="OrthoDB" id="120080at2"/>
<dbReference type="Pfam" id="PF12802">
    <property type="entry name" value="MarR_2"/>
    <property type="match status" value="1"/>
</dbReference>
<dbReference type="STRING" id="797277.SAMN05216198_1416"/>
<name>A0A1H1Q924_9GAMM</name>
<protein>
    <submittedName>
        <fullName evidence="2">Transcriptional regulator, MarR family</fullName>
    </submittedName>
</protein>
<dbReference type="SMART" id="SM00347">
    <property type="entry name" value="HTH_MARR"/>
    <property type="match status" value="1"/>
</dbReference>
<dbReference type="GO" id="GO:0003700">
    <property type="term" value="F:DNA-binding transcription factor activity"/>
    <property type="evidence" value="ECO:0007669"/>
    <property type="project" value="InterPro"/>
</dbReference>
<dbReference type="PROSITE" id="PS50995">
    <property type="entry name" value="HTH_MARR_2"/>
    <property type="match status" value="1"/>
</dbReference>
<dbReference type="Proteomes" id="UP000243426">
    <property type="component" value="Chromosome I"/>
</dbReference>
<dbReference type="InterPro" id="IPR036388">
    <property type="entry name" value="WH-like_DNA-bd_sf"/>
</dbReference>
<sequence>MNISTAPIYSVVARDCLCRKARMADRTIVRAYDEALRPSGLRITQFTLLVAIGYGAPGSISELADWLAMERTTLTRNLKLLEKEELVTTRAGVHHRSRVAELTEYGRAKLEQAYPLWQAVQSEYQARLGDEDWRQSHITLTRLATDKH</sequence>
<reference evidence="3" key="1">
    <citation type="submission" date="2016-10" db="EMBL/GenBank/DDBJ databases">
        <authorList>
            <person name="Varghese N."/>
            <person name="Submissions S."/>
        </authorList>
    </citation>
    <scope>NUCLEOTIDE SEQUENCE [LARGE SCALE GENOMIC DNA]</scope>
    <source>
        <strain evidence="3">2SM5</strain>
    </source>
</reference>
<dbReference type="GO" id="GO:0006950">
    <property type="term" value="P:response to stress"/>
    <property type="evidence" value="ECO:0007669"/>
    <property type="project" value="TreeGrafter"/>
</dbReference>
<dbReference type="InterPro" id="IPR000835">
    <property type="entry name" value="HTH_MarR-typ"/>
</dbReference>
<dbReference type="InterPro" id="IPR039422">
    <property type="entry name" value="MarR/SlyA-like"/>
</dbReference>
<dbReference type="Gene3D" id="1.10.10.10">
    <property type="entry name" value="Winged helix-like DNA-binding domain superfamily/Winged helix DNA-binding domain"/>
    <property type="match status" value="1"/>
</dbReference>
<keyword evidence="3" id="KW-1185">Reference proteome</keyword>
<dbReference type="SUPFAM" id="SSF46785">
    <property type="entry name" value="Winged helix' DNA-binding domain"/>
    <property type="match status" value="1"/>
</dbReference>
<evidence type="ECO:0000313" key="2">
    <source>
        <dbReference type="EMBL" id="SDS20021.1"/>
    </source>
</evidence>
<dbReference type="EMBL" id="LT629748">
    <property type="protein sequence ID" value="SDS20021.1"/>
    <property type="molecule type" value="Genomic_DNA"/>
</dbReference>
<evidence type="ECO:0000259" key="1">
    <source>
        <dbReference type="PROSITE" id="PS50995"/>
    </source>
</evidence>
<evidence type="ECO:0000313" key="3">
    <source>
        <dbReference type="Proteomes" id="UP000243426"/>
    </source>
</evidence>
<accession>A0A1H1Q924</accession>
<organism evidence="2 3">
    <name type="scientific">Halopseudomonas litoralis</name>
    <dbReference type="NCBI Taxonomy" id="797277"/>
    <lineage>
        <taxon>Bacteria</taxon>
        <taxon>Pseudomonadati</taxon>
        <taxon>Pseudomonadota</taxon>
        <taxon>Gammaproteobacteria</taxon>
        <taxon>Pseudomonadales</taxon>
        <taxon>Pseudomonadaceae</taxon>
        <taxon>Halopseudomonas</taxon>
    </lineage>
</organism>
<feature type="domain" description="HTH marR-type" evidence="1">
    <location>
        <begin position="14"/>
        <end position="145"/>
    </location>
</feature>
<dbReference type="AlphaFoldDB" id="A0A1H1Q924"/>